<organism evidence="2 3">
    <name type="scientific">Saguinus oedipus</name>
    <name type="common">Cotton-top tamarin</name>
    <name type="synonym">Oedipomidas oedipus</name>
    <dbReference type="NCBI Taxonomy" id="9490"/>
    <lineage>
        <taxon>Eukaryota</taxon>
        <taxon>Metazoa</taxon>
        <taxon>Chordata</taxon>
        <taxon>Craniata</taxon>
        <taxon>Vertebrata</taxon>
        <taxon>Euteleostomi</taxon>
        <taxon>Mammalia</taxon>
        <taxon>Eutheria</taxon>
        <taxon>Euarchontoglires</taxon>
        <taxon>Primates</taxon>
        <taxon>Haplorrhini</taxon>
        <taxon>Platyrrhini</taxon>
        <taxon>Cebidae</taxon>
        <taxon>Callitrichinae</taxon>
        <taxon>Saguinus</taxon>
    </lineage>
</organism>
<comment type="caution">
    <text evidence="2">The sequence shown here is derived from an EMBL/GenBank/DDBJ whole genome shotgun (WGS) entry which is preliminary data.</text>
</comment>
<evidence type="ECO:0000313" key="2">
    <source>
        <dbReference type="EMBL" id="KAK2120684.1"/>
    </source>
</evidence>
<proteinExistence type="predicted"/>
<feature type="region of interest" description="Disordered" evidence="1">
    <location>
        <begin position="243"/>
        <end position="262"/>
    </location>
</feature>
<dbReference type="Proteomes" id="UP001266305">
    <property type="component" value="Unassembled WGS sequence"/>
</dbReference>
<sequence>MARSCGRGFSFHGGHGLCPCPVVTSPLHHKPSALGVEFPSGLAWKQRLDKHIAGVRGVHKGLRLQPQGSPILSLASYSFSGELSAHHRAGSCHPLWAGVFEGERDPGMVLVSNILGRVLEAGEVMDVDAEREKITQEIKELERILDPSSSGTRMGISESSFDSDSEAARELLTVPFLLAPEPAGCVCTVGSRPPRVWPWLPRPCVGLLEWTILGGEGRPGAHLMAAWTVHAWMVTTAHTPRISSPLSLPSPPDPTPQPPLPQPALPTCSLPNVFPSMVPLALSLPATPPTVALTDGLPLRQPAVFLLWSGLLCPCLPSDWLSSRRTGPFSAKASPAKQPVPSSEPCVALSRVPGAPQHAVRVFSVWLTPPWSSAHPTVEEGRSTHCKPQPEALVTSRPQAHPPLPCPGGSGELNPTPTQCWSHTVLLIFLTDSLPSEDLDTADALISVTAA</sequence>
<evidence type="ECO:0000313" key="3">
    <source>
        <dbReference type="Proteomes" id="UP001266305"/>
    </source>
</evidence>
<name>A0ABQ9WI98_SAGOE</name>
<protein>
    <submittedName>
        <fullName evidence="2">Uncharacterized protein</fullName>
    </submittedName>
</protein>
<gene>
    <name evidence="2" type="ORF">P7K49_002070</name>
</gene>
<accession>A0ABQ9WI98</accession>
<evidence type="ECO:0000256" key="1">
    <source>
        <dbReference type="SAM" id="MobiDB-lite"/>
    </source>
</evidence>
<reference evidence="2 3" key="1">
    <citation type="submission" date="2023-05" db="EMBL/GenBank/DDBJ databases">
        <title>B98-5 Cell Line De Novo Hybrid Assembly: An Optical Mapping Approach.</title>
        <authorList>
            <person name="Kananen K."/>
            <person name="Auerbach J.A."/>
            <person name="Kautto E."/>
            <person name="Blachly J.S."/>
        </authorList>
    </citation>
    <scope>NUCLEOTIDE SEQUENCE [LARGE SCALE GENOMIC DNA]</scope>
    <source>
        <strain evidence="2">B95-8</strain>
        <tissue evidence="2">Cell line</tissue>
    </source>
</reference>
<dbReference type="EMBL" id="JASSZA010000001">
    <property type="protein sequence ID" value="KAK2120684.1"/>
    <property type="molecule type" value="Genomic_DNA"/>
</dbReference>
<feature type="compositionally biased region" description="Pro residues" evidence="1">
    <location>
        <begin position="248"/>
        <end position="262"/>
    </location>
</feature>
<keyword evidence="3" id="KW-1185">Reference proteome</keyword>